<dbReference type="EMBL" id="LHUR01000011">
    <property type="protein sequence ID" value="KOA20954.1"/>
    <property type="molecule type" value="Genomic_DNA"/>
</dbReference>
<dbReference type="STRING" id="36844.SAMN04488501_104178"/>
<proteinExistence type="predicted"/>
<accession>A0A0L6ZD92</accession>
<gene>
    <name evidence="1" type="ORF">CLHOM_05420</name>
</gene>
<evidence type="ECO:0000313" key="1">
    <source>
        <dbReference type="EMBL" id="KOA20954.1"/>
    </source>
</evidence>
<organism evidence="1 2">
    <name type="scientific">Clostridium homopropionicum DSM 5847</name>
    <dbReference type="NCBI Taxonomy" id="1121318"/>
    <lineage>
        <taxon>Bacteria</taxon>
        <taxon>Bacillati</taxon>
        <taxon>Bacillota</taxon>
        <taxon>Clostridia</taxon>
        <taxon>Eubacteriales</taxon>
        <taxon>Clostridiaceae</taxon>
        <taxon>Clostridium</taxon>
    </lineage>
</organism>
<dbReference type="Proteomes" id="UP000037043">
    <property type="component" value="Unassembled WGS sequence"/>
</dbReference>
<protein>
    <submittedName>
        <fullName evidence="1">Uncharacterized protein</fullName>
    </submittedName>
</protein>
<dbReference type="RefSeq" id="WP_052220138.1">
    <property type="nucleotide sequence ID" value="NZ_LHUR01000011.1"/>
</dbReference>
<sequence length="251" mass="30043">MFIKDKVITVGSNIINIYTVNSKNKIEEVKNVDDITSLDKEINKENLYILLENEEIHIKKLLLPNTSNNNINSIIMNKLNYLYGKNTQDIYYTYSKWESNNKEIEIILYCINCHKNRIRNLQKNKFQIKKVNLIQLWYIKYYQKSIVEKDYIVIIKHNSSIYTLYFCDKRLLSNQITTEENLLSSLIFIINKMKVYNCIFTKVYSINLDQKIIEKYLKLDFEKDKININVINLGSITEEEIIGYYIENRRK</sequence>
<dbReference type="AlphaFoldDB" id="A0A0L6ZD92"/>
<dbReference type="PATRIC" id="fig|1121318.3.peg.545"/>
<evidence type="ECO:0000313" key="2">
    <source>
        <dbReference type="Proteomes" id="UP000037043"/>
    </source>
</evidence>
<name>A0A0L6ZD92_9CLOT</name>
<reference evidence="2" key="1">
    <citation type="submission" date="2015-08" db="EMBL/GenBank/DDBJ databases">
        <title>Genome sequence of the strict anaerobe Clostridium homopropionicum LuHBu1 (DSM 5847T).</title>
        <authorList>
            <person name="Poehlein A."/>
            <person name="Beck M."/>
            <person name="Schiel-Bengelsdorf B."/>
            <person name="Bengelsdorf F.R."/>
            <person name="Daniel R."/>
            <person name="Duerre P."/>
        </authorList>
    </citation>
    <scope>NUCLEOTIDE SEQUENCE [LARGE SCALE GENOMIC DNA]</scope>
    <source>
        <strain evidence="2">DSM 5847</strain>
    </source>
</reference>
<keyword evidence="2" id="KW-1185">Reference proteome</keyword>
<comment type="caution">
    <text evidence="1">The sequence shown here is derived from an EMBL/GenBank/DDBJ whole genome shotgun (WGS) entry which is preliminary data.</text>
</comment>